<evidence type="ECO:0000313" key="1">
    <source>
        <dbReference type="EMBL" id="KAJ8122876.1"/>
    </source>
</evidence>
<dbReference type="EMBL" id="JAPESX010000160">
    <property type="protein sequence ID" value="KAJ8122876.1"/>
    <property type="molecule type" value="Genomic_DNA"/>
</dbReference>
<gene>
    <name evidence="1" type="ORF">ONZ43_g1038</name>
</gene>
<proteinExistence type="predicted"/>
<protein>
    <submittedName>
        <fullName evidence="1">Uncharacterized protein</fullName>
    </submittedName>
</protein>
<keyword evidence="2" id="KW-1185">Reference proteome</keyword>
<organism evidence="1 2">
    <name type="scientific">Nemania bipapillata</name>
    <dbReference type="NCBI Taxonomy" id="110536"/>
    <lineage>
        <taxon>Eukaryota</taxon>
        <taxon>Fungi</taxon>
        <taxon>Dikarya</taxon>
        <taxon>Ascomycota</taxon>
        <taxon>Pezizomycotina</taxon>
        <taxon>Sordariomycetes</taxon>
        <taxon>Xylariomycetidae</taxon>
        <taxon>Xylariales</taxon>
        <taxon>Xylariaceae</taxon>
        <taxon>Nemania</taxon>
    </lineage>
</organism>
<evidence type="ECO:0000313" key="2">
    <source>
        <dbReference type="Proteomes" id="UP001153334"/>
    </source>
</evidence>
<comment type="caution">
    <text evidence="1">The sequence shown here is derived from an EMBL/GenBank/DDBJ whole genome shotgun (WGS) entry which is preliminary data.</text>
</comment>
<accession>A0ACC2J608</accession>
<name>A0ACC2J608_9PEZI</name>
<sequence length="510" mass="56311">MITEKFTPEALISAPRRGPAIPNYDGTLALYTESTHIGGDDRNEFYLLNITTGVSSRILHDNQAYEPTWLGHSPFEPSIAGHIRAPVHGLKIKALGDGTLAFTVLGKTHGGRVYTSPLRPFHIQEDLQREPYAYTIWYSTLSRQDDTWRIAGDLYNALAATDLRIPQEAGLYEDPKSQYDLCEGGIIVAAYRDPSWGDTTNVYFIRVRSFSTGSVETPKKIMAQSDEYQAICTLPQFSPDVSLDPDVDPFVLSSASDYGSKFGLSPNQVSEIYFEGGGNYIVHAWIVKPRHFHENEKFPLAILVHDSLPSTTWLNSWNTKWNAAAWAEQGYVVVLPNITGSTGNVPGVDVDNAVIAGAGYGGYLMNLIQGHPLASRFKAMICHAGIFSTQSMALQSNSLKVNGRIGGLSLPGASMETLENCNPARPTLLQNWKIPMLVIHNEKDPLIPVSEGLAAYNNLRSQAIPSKFLTFTNEAHDVAKEENSLEWHHEVFAWINRFTSIPVSESVIAD</sequence>
<reference evidence="1" key="1">
    <citation type="submission" date="2022-11" db="EMBL/GenBank/DDBJ databases">
        <title>Genome Sequence of Nemania bipapillata.</title>
        <authorList>
            <person name="Buettner E."/>
        </authorList>
    </citation>
    <scope>NUCLEOTIDE SEQUENCE</scope>
    <source>
        <strain evidence="1">CP14</strain>
    </source>
</reference>
<dbReference type="Proteomes" id="UP001153334">
    <property type="component" value="Unassembled WGS sequence"/>
</dbReference>